<dbReference type="EMBL" id="VDUW01000010">
    <property type="protein sequence ID" value="TXL61715.1"/>
    <property type="molecule type" value="Genomic_DNA"/>
</dbReference>
<dbReference type="OrthoDB" id="9807293at2"/>
<dbReference type="InterPro" id="IPR050363">
    <property type="entry name" value="MIP/Aquaporin"/>
</dbReference>
<keyword evidence="3 7" id="KW-0813">Transport</keyword>
<dbReference type="GO" id="GO:0015254">
    <property type="term" value="F:glycerol channel activity"/>
    <property type="evidence" value="ECO:0007669"/>
    <property type="project" value="TreeGrafter"/>
</dbReference>
<dbReference type="SUPFAM" id="SSF81338">
    <property type="entry name" value="Aquaporin-like"/>
    <property type="match status" value="1"/>
</dbReference>
<feature type="transmembrane region" description="Helical" evidence="8">
    <location>
        <begin position="34"/>
        <end position="55"/>
    </location>
</feature>
<dbReference type="InterPro" id="IPR023271">
    <property type="entry name" value="Aquaporin-like"/>
</dbReference>
<feature type="transmembrane region" description="Helical" evidence="8">
    <location>
        <begin position="213"/>
        <end position="232"/>
    </location>
</feature>
<dbReference type="PANTHER" id="PTHR43829:SF9">
    <property type="entry name" value="AQUAPORIN-9"/>
    <property type="match status" value="1"/>
</dbReference>
<dbReference type="InterPro" id="IPR022357">
    <property type="entry name" value="MIP_CS"/>
</dbReference>
<dbReference type="PROSITE" id="PS00221">
    <property type="entry name" value="MIP"/>
    <property type="match status" value="1"/>
</dbReference>
<dbReference type="Pfam" id="PF00230">
    <property type="entry name" value="MIP"/>
    <property type="match status" value="1"/>
</dbReference>
<gene>
    <name evidence="9" type="ORF">FHP05_12600</name>
</gene>
<organism evidence="9 10">
    <name type="scientific">Cerasibacillus terrae</name>
    <dbReference type="NCBI Taxonomy" id="2498845"/>
    <lineage>
        <taxon>Bacteria</taxon>
        <taxon>Bacillati</taxon>
        <taxon>Bacillota</taxon>
        <taxon>Bacilli</taxon>
        <taxon>Bacillales</taxon>
        <taxon>Bacillaceae</taxon>
        <taxon>Cerasibacillus</taxon>
    </lineage>
</organism>
<sequence length="280" mass="29432">MTEFMGELLGTMVLIILGVGVVGGVLLKWSKAEGAGWIVITLGWGLAVVMGVYVAGTASDAHINPAVTLGFAAIGEFPWSKVPTYIAGQMIGAIIGAAIVFFNYLPHWRETESKRTKLDVFATAPGTSEVVRKPLQNLVSEIIGTFILVMGLLFIGANAFSEGLNPIVVGLLIIVIGTSLGGATGYAINPARDLGPRIAHALLPIPGKGGSDWGYAWVPVIGPIIGGIYGALFYKAFTMNEFTIAFWITSALVAILMIGAAVNELKGQKASNTNVKNKMV</sequence>
<evidence type="ECO:0000313" key="9">
    <source>
        <dbReference type="EMBL" id="TXL61715.1"/>
    </source>
</evidence>
<evidence type="ECO:0000256" key="1">
    <source>
        <dbReference type="ARBA" id="ARBA00004141"/>
    </source>
</evidence>
<name>A0A5C8NLE3_9BACI</name>
<dbReference type="InterPro" id="IPR000425">
    <property type="entry name" value="MIP"/>
</dbReference>
<dbReference type="PRINTS" id="PR02019">
    <property type="entry name" value="AQUAPORIN7"/>
</dbReference>
<feature type="transmembrane region" description="Helical" evidence="8">
    <location>
        <begin position="244"/>
        <end position="262"/>
    </location>
</feature>
<evidence type="ECO:0000256" key="6">
    <source>
        <dbReference type="ARBA" id="ARBA00023136"/>
    </source>
</evidence>
<keyword evidence="10" id="KW-1185">Reference proteome</keyword>
<dbReference type="NCBIfam" id="TIGR00861">
    <property type="entry name" value="MIP"/>
    <property type="match status" value="1"/>
</dbReference>
<accession>A0A5C8NLE3</accession>
<dbReference type="Gene3D" id="1.20.1080.10">
    <property type="entry name" value="Glycerol uptake facilitator protein"/>
    <property type="match status" value="1"/>
</dbReference>
<keyword evidence="5 8" id="KW-1133">Transmembrane helix</keyword>
<feature type="transmembrane region" description="Helical" evidence="8">
    <location>
        <begin position="167"/>
        <end position="188"/>
    </location>
</feature>
<dbReference type="GO" id="GO:0005886">
    <property type="term" value="C:plasma membrane"/>
    <property type="evidence" value="ECO:0007669"/>
    <property type="project" value="TreeGrafter"/>
</dbReference>
<comment type="subcellular location">
    <subcellularLocation>
        <location evidence="1">Membrane</location>
        <topology evidence="1">Multi-pass membrane protein</topology>
    </subcellularLocation>
</comment>
<protein>
    <submittedName>
        <fullName evidence="9">Aquaporin family protein</fullName>
    </submittedName>
</protein>
<dbReference type="PANTHER" id="PTHR43829">
    <property type="entry name" value="AQUAPORIN OR AQUAGLYCEROPORIN RELATED"/>
    <property type="match status" value="1"/>
</dbReference>
<evidence type="ECO:0000256" key="2">
    <source>
        <dbReference type="ARBA" id="ARBA00006175"/>
    </source>
</evidence>
<dbReference type="RefSeq" id="WP_147668768.1">
    <property type="nucleotide sequence ID" value="NZ_VDUW01000010.1"/>
</dbReference>
<reference evidence="9 10" key="1">
    <citation type="submission" date="2019-06" db="EMBL/GenBank/DDBJ databases">
        <title>Cerasibacillus sp. nov., isolated from maize field.</title>
        <authorList>
            <person name="Lin S.-Y."/>
            <person name="Tsai C.-F."/>
            <person name="Young C.-C."/>
        </authorList>
    </citation>
    <scope>NUCLEOTIDE SEQUENCE [LARGE SCALE GENOMIC DNA]</scope>
    <source>
        <strain evidence="9 10">CC-CFT480</strain>
    </source>
</reference>
<comment type="caution">
    <text evidence="9">The sequence shown here is derived from an EMBL/GenBank/DDBJ whole genome shotgun (WGS) entry which is preliminary data.</text>
</comment>
<comment type="similarity">
    <text evidence="2 7">Belongs to the MIP/aquaporin (TC 1.A.8) family.</text>
</comment>
<evidence type="ECO:0000313" key="10">
    <source>
        <dbReference type="Proteomes" id="UP000321574"/>
    </source>
</evidence>
<dbReference type="AlphaFoldDB" id="A0A5C8NLE3"/>
<proteinExistence type="inferred from homology"/>
<keyword evidence="6 8" id="KW-0472">Membrane</keyword>
<evidence type="ECO:0000256" key="8">
    <source>
        <dbReference type="SAM" id="Phobius"/>
    </source>
</evidence>
<evidence type="ECO:0000256" key="7">
    <source>
        <dbReference type="RuleBase" id="RU000477"/>
    </source>
</evidence>
<feature type="transmembrane region" description="Helical" evidence="8">
    <location>
        <begin position="142"/>
        <end position="161"/>
    </location>
</feature>
<dbReference type="Proteomes" id="UP000321574">
    <property type="component" value="Unassembled WGS sequence"/>
</dbReference>
<evidence type="ECO:0000256" key="5">
    <source>
        <dbReference type="ARBA" id="ARBA00022989"/>
    </source>
</evidence>
<keyword evidence="4 7" id="KW-0812">Transmembrane</keyword>
<dbReference type="PRINTS" id="PR00783">
    <property type="entry name" value="MINTRINSICP"/>
</dbReference>
<feature type="transmembrane region" description="Helical" evidence="8">
    <location>
        <begin position="85"/>
        <end position="105"/>
    </location>
</feature>
<feature type="transmembrane region" description="Helical" evidence="8">
    <location>
        <begin position="6"/>
        <end position="27"/>
    </location>
</feature>
<evidence type="ECO:0000256" key="3">
    <source>
        <dbReference type="ARBA" id="ARBA00022448"/>
    </source>
</evidence>
<evidence type="ECO:0000256" key="4">
    <source>
        <dbReference type="ARBA" id="ARBA00022692"/>
    </source>
</evidence>